<feature type="domain" description="NADPH-dependent FMN reductase-like" evidence="1">
    <location>
        <begin position="4"/>
        <end position="138"/>
    </location>
</feature>
<organism evidence="2 3">
    <name type="scientific">Levilactobacillus spicheri</name>
    <dbReference type="NCBI Taxonomy" id="216463"/>
    <lineage>
        <taxon>Bacteria</taxon>
        <taxon>Bacillati</taxon>
        <taxon>Bacillota</taxon>
        <taxon>Bacilli</taxon>
        <taxon>Lactobacillales</taxon>
        <taxon>Lactobacillaceae</taxon>
        <taxon>Levilactobacillus</taxon>
    </lineage>
</organism>
<dbReference type="OrthoDB" id="9812295at2"/>
<comment type="caution">
    <text evidence="2">The sequence shown here is derived from an EMBL/GenBank/DDBJ whole genome shotgun (WGS) entry which is preliminary data.</text>
</comment>
<dbReference type="InterPro" id="IPR050712">
    <property type="entry name" value="NAD(P)H-dep_reductase"/>
</dbReference>
<dbReference type="GO" id="GO:0005829">
    <property type="term" value="C:cytosol"/>
    <property type="evidence" value="ECO:0007669"/>
    <property type="project" value="TreeGrafter"/>
</dbReference>
<dbReference type="PATRIC" id="fig|216463.3.peg.770"/>
<dbReference type="PANTHER" id="PTHR30543:SF21">
    <property type="entry name" value="NAD(P)H-DEPENDENT FMN REDUCTASE LOT6"/>
    <property type="match status" value="1"/>
</dbReference>
<accession>A0A0F3RUN1</accession>
<protein>
    <submittedName>
        <fullName evidence="2">NADPH-dependent FMN reductase</fullName>
    </submittedName>
</protein>
<evidence type="ECO:0000259" key="1">
    <source>
        <dbReference type="Pfam" id="PF03358"/>
    </source>
</evidence>
<name>A0A0F3RUN1_9LACO</name>
<sequence length="185" mass="20702">MSNPKIGIIVGSTRPSRIGPSIADWLQKHLKTPELDVDVIDLAQINLPLLDEIAMPSDHHYELEHTQQWSQLIQGYQGFVLLFPQYNWGYPAPLKNALDCLYDEWRGKPVSMVSYGGHGGFQAALALSLVLRGLKFNRLSTNIEISLKASDLDHTGHFKYANQSLAPYEFDVQQLSAAFSHVLAN</sequence>
<dbReference type="GO" id="GO:0016491">
    <property type="term" value="F:oxidoreductase activity"/>
    <property type="evidence" value="ECO:0007669"/>
    <property type="project" value="InterPro"/>
</dbReference>
<dbReference type="InterPro" id="IPR005025">
    <property type="entry name" value="FMN_Rdtase-like_dom"/>
</dbReference>
<dbReference type="SUPFAM" id="SSF52218">
    <property type="entry name" value="Flavoproteins"/>
    <property type="match status" value="1"/>
</dbReference>
<dbReference type="AlphaFoldDB" id="A0A0F3RUN1"/>
<proteinExistence type="predicted"/>
<dbReference type="STRING" id="216463.VC81_08265"/>
<dbReference type="RefSeq" id="WP_045807585.1">
    <property type="nucleotide sequence ID" value="NZ_JZCR01000019.1"/>
</dbReference>
<gene>
    <name evidence="2" type="ORF">VC81_08265</name>
</gene>
<dbReference type="PANTHER" id="PTHR30543">
    <property type="entry name" value="CHROMATE REDUCTASE"/>
    <property type="match status" value="1"/>
</dbReference>
<dbReference type="EMBL" id="JZCR01000019">
    <property type="protein sequence ID" value="KJW12477.1"/>
    <property type="molecule type" value="Genomic_DNA"/>
</dbReference>
<dbReference type="Proteomes" id="UP000033491">
    <property type="component" value="Unassembled WGS sequence"/>
</dbReference>
<dbReference type="Pfam" id="PF03358">
    <property type="entry name" value="FMN_red"/>
    <property type="match status" value="1"/>
</dbReference>
<reference evidence="2 3" key="1">
    <citation type="submission" date="2015-03" db="EMBL/GenBank/DDBJ databases">
        <authorList>
            <person name="Zheng J."/>
            <person name="Ganezle M."/>
        </authorList>
    </citation>
    <scope>NUCLEOTIDE SEQUENCE [LARGE SCALE GENOMIC DNA]</scope>
    <source>
        <strain evidence="2 3">LP38</strain>
    </source>
</reference>
<evidence type="ECO:0000313" key="2">
    <source>
        <dbReference type="EMBL" id="KJW12477.1"/>
    </source>
</evidence>
<dbReference type="InterPro" id="IPR029039">
    <property type="entry name" value="Flavoprotein-like_sf"/>
</dbReference>
<dbReference type="GO" id="GO:0010181">
    <property type="term" value="F:FMN binding"/>
    <property type="evidence" value="ECO:0007669"/>
    <property type="project" value="TreeGrafter"/>
</dbReference>
<dbReference type="Gene3D" id="3.40.50.360">
    <property type="match status" value="1"/>
</dbReference>
<evidence type="ECO:0000313" key="3">
    <source>
        <dbReference type="Proteomes" id="UP000033491"/>
    </source>
</evidence>